<keyword evidence="4 8" id="KW-0812">Transmembrane</keyword>
<keyword evidence="10" id="KW-0675">Receptor</keyword>
<evidence type="ECO:0000256" key="6">
    <source>
        <dbReference type="ARBA" id="ARBA00023136"/>
    </source>
</evidence>
<dbReference type="InterPro" id="IPR036942">
    <property type="entry name" value="Beta-barrel_TonB_sf"/>
</dbReference>
<feature type="signal peptide" evidence="9">
    <location>
        <begin position="1"/>
        <end position="26"/>
    </location>
</feature>
<dbReference type="SUPFAM" id="SSF56935">
    <property type="entry name" value="Porins"/>
    <property type="match status" value="1"/>
</dbReference>
<evidence type="ECO:0000313" key="10">
    <source>
        <dbReference type="EMBL" id="BCR03008.1"/>
    </source>
</evidence>
<dbReference type="RefSeq" id="WP_221250491.1">
    <property type="nucleotide sequence ID" value="NZ_AP024355.1"/>
</dbReference>
<proteinExistence type="inferred from homology"/>
<keyword evidence="2 8" id="KW-0813">Transport</keyword>
<comment type="subcellular location">
    <subcellularLocation>
        <location evidence="1 8">Cell outer membrane</location>
        <topology evidence="1 8">Multi-pass membrane protein</topology>
    </subcellularLocation>
</comment>
<reference evidence="10 11" key="2">
    <citation type="journal article" date="2021" name="Int. J. Syst. Evol. Microbiol.">
        <title>Isolation and Polyphasic Characterization of Desulfuromonas versatilis sp. Nov., an Electrogenic Bacteria Capable of Versatile Metabolism Isolated from a Graphene Oxide-Reducing Enrichment Culture.</title>
        <authorList>
            <person name="Xie L."/>
            <person name="Yoshida N."/>
            <person name="Ishii S."/>
            <person name="Meng L."/>
        </authorList>
    </citation>
    <scope>NUCLEOTIDE SEQUENCE [LARGE SCALE GENOMIC DNA]</scope>
    <source>
        <strain evidence="10 11">NIT-T3</strain>
    </source>
</reference>
<evidence type="ECO:0000256" key="5">
    <source>
        <dbReference type="ARBA" id="ARBA00022729"/>
    </source>
</evidence>
<evidence type="ECO:0000256" key="7">
    <source>
        <dbReference type="ARBA" id="ARBA00023237"/>
    </source>
</evidence>
<protein>
    <submittedName>
        <fullName evidence="10">TonB-dependent receptor</fullName>
    </submittedName>
</protein>
<keyword evidence="11" id="KW-1185">Reference proteome</keyword>
<name>A0ABN6DS04_9BACT</name>
<keyword evidence="5 9" id="KW-0732">Signal</keyword>
<dbReference type="PANTHER" id="PTHR30069:SF29">
    <property type="entry name" value="HEMOGLOBIN AND HEMOGLOBIN-HAPTOGLOBIN-BINDING PROTEIN 1-RELATED"/>
    <property type="match status" value="1"/>
</dbReference>
<comment type="similarity">
    <text evidence="8">Belongs to the TonB-dependent receptor family.</text>
</comment>
<evidence type="ECO:0000256" key="1">
    <source>
        <dbReference type="ARBA" id="ARBA00004571"/>
    </source>
</evidence>
<dbReference type="EMBL" id="AP024355">
    <property type="protein sequence ID" value="BCR03008.1"/>
    <property type="molecule type" value="Genomic_DNA"/>
</dbReference>
<keyword evidence="3 8" id="KW-1134">Transmembrane beta strand</keyword>
<dbReference type="Gene3D" id="2.40.170.20">
    <property type="entry name" value="TonB-dependent receptor, beta-barrel domain"/>
    <property type="match status" value="1"/>
</dbReference>
<evidence type="ECO:0000256" key="4">
    <source>
        <dbReference type="ARBA" id="ARBA00022692"/>
    </source>
</evidence>
<dbReference type="InterPro" id="IPR039426">
    <property type="entry name" value="TonB-dep_rcpt-like"/>
</dbReference>
<organism evidence="10 11">
    <name type="scientific">Desulfuromonas versatilis</name>
    <dbReference type="NCBI Taxonomy" id="2802975"/>
    <lineage>
        <taxon>Bacteria</taxon>
        <taxon>Pseudomonadati</taxon>
        <taxon>Thermodesulfobacteriota</taxon>
        <taxon>Desulfuromonadia</taxon>
        <taxon>Desulfuromonadales</taxon>
        <taxon>Desulfuromonadaceae</taxon>
        <taxon>Desulfuromonas</taxon>
    </lineage>
</organism>
<evidence type="ECO:0000256" key="2">
    <source>
        <dbReference type="ARBA" id="ARBA00022448"/>
    </source>
</evidence>
<dbReference type="PROSITE" id="PS52016">
    <property type="entry name" value="TONB_DEPENDENT_REC_3"/>
    <property type="match status" value="1"/>
</dbReference>
<dbReference type="PANTHER" id="PTHR30069">
    <property type="entry name" value="TONB-DEPENDENT OUTER MEMBRANE RECEPTOR"/>
    <property type="match status" value="1"/>
</dbReference>
<evidence type="ECO:0000256" key="9">
    <source>
        <dbReference type="SAM" id="SignalP"/>
    </source>
</evidence>
<reference evidence="10 11" key="1">
    <citation type="journal article" date="2016" name="C (Basel)">
        <title>Selective Growth of and Electricity Production by Marine Exoelectrogenic Bacteria in Self-Aggregated Hydrogel of Microbially Reduced Graphene Oxide.</title>
        <authorList>
            <person name="Yoshida N."/>
            <person name="Goto Y."/>
            <person name="Miyata Y."/>
        </authorList>
    </citation>
    <scope>NUCLEOTIDE SEQUENCE [LARGE SCALE GENOMIC DNA]</scope>
    <source>
        <strain evidence="10 11">NIT-T3</strain>
    </source>
</reference>
<feature type="chain" id="PRO_5046930366" evidence="9">
    <location>
        <begin position="27"/>
        <end position="821"/>
    </location>
</feature>
<gene>
    <name evidence="10" type="ORF">DESUT3_00770</name>
</gene>
<evidence type="ECO:0000313" key="11">
    <source>
        <dbReference type="Proteomes" id="UP001319827"/>
    </source>
</evidence>
<evidence type="ECO:0000256" key="8">
    <source>
        <dbReference type="PROSITE-ProRule" id="PRU01360"/>
    </source>
</evidence>
<evidence type="ECO:0000256" key="3">
    <source>
        <dbReference type="ARBA" id="ARBA00022452"/>
    </source>
</evidence>
<sequence>MPQFKSISIAALLAGAALWGAAPACAEEPAGQPLRLAPVEVTGTIDNPATGKSTIPGEVIRDLPRGNGSINELLRVLPDVQLSEDFNTNKNAGEILPPNLSISGGKAFENNFVIDGIGNNSLLDPATRSADLVSDVPGHPQQLFLLADLVDEITVFDSSVPVEYGGFTGGVVEVKTRRPRSEFGGGLAYRTTRDQWTRFHLDEGQQAEAELVGRIEDQPRFEKHQAFVSLDLPLGDSAGLLGAYGQVFSKIPLAHLGGSKAETRRGENYFLKGVWDPTPEDALELSLTYAPYREERFFADVLGSDFELEGGGISLSAGYRHFFSLGELSLEGALQASENSRRGPRHFRSWAITDNKDWGLISGSDVSPEGGFGSVEKTQQGLAVKGVVNFDERFTGPVGHGVQLGFEAEMARGTFEREETTFVFKGARTTPDIICGEDTFACEEQEQFFTLRNVYDPASVIARINSYHLFAEDQLGFRRLSLRPGVRLSYDDFMENLNLSPRLAAGYDLFGDGRTRLVAGAARYYGRSLLTYKLREARPPFRSEARTSFQNRPTDWEPAAFQGVNVTRFSRLDTPYADELTAGVDQALFGGRLSLKYVHREGRDEFARSYGEVQPDGLRYYTLNNHGSSRHDGYRLSWERRFRRQFLSLNATYQETLSSNEDYDTTLEADELEDRVWYGDDILLKTELPRGDYNRPWVLNLTWIAQLPGGFTFTNLTWYRSGYETIEPTGIFREIPGGERRSDPLTGEEIFESLEIYEAQDRAAALLFDWKLNWRKAVYRDQELGLSLEVYNVFDEKIRAGRSRDTFVVGRQFWAGAEYRF</sequence>
<keyword evidence="7 8" id="KW-0998">Cell outer membrane</keyword>
<keyword evidence="6 8" id="KW-0472">Membrane</keyword>
<dbReference type="Proteomes" id="UP001319827">
    <property type="component" value="Chromosome"/>
</dbReference>
<accession>A0ABN6DS04</accession>